<dbReference type="EMBL" id="ASRX01000010">
    <property type="protein sequence ID" value="EYF07438.1"/>
    <property type="molecule type" value="Genomic_DNA"/>
</dbReference>
<protein>
    <submittedName>
        <fullName evidence="1">Uncharacterized protein</fullName>
    </submittedName>
</protein>
<sequence>MGSGALLAALFVVSCSTGRIDLYTCSDPCLTCERPCEGCNGGTCVPVPALGWQGPVLLWTGTADAVAPACPEQAPAMVYEGHDGFRHTGGCPPCLCTGAACQVPSTVVVREDAACTGEEPGPDDHALALPQGWNGACAPATSIPGATGSLVTTSTSVGACTPQVGPVPASGPFAWAFFARACTRVGEAVACEDGGQQCAPEAEGFRHCVFKDRDEPVCPAGYPERRVFFGDVDGELGCTACTCGPPEGGVCDARLTAFSDEACTDELANASASLTEVACAENVAPDALGGIAVTWEVETEGTCEPGGGQPTGKITPALPSTFCCAP</sequence>
<keyword evidence="2" id="KW-1185">Reference proteome</keyword>
<comment type="caution">
    <text evidence="1">The sequence shown here is derived from an EMBL/GenBank/DDBJ whole genome shotgun (WGS) entry which is preliminary data.</text>
</comment>
<organism evidence="1 2">
    <name type="scientific">Chondromyces apiculatus DSM 436</name>
    <dbReference type="NCBI Taxonomy" id="1192034"/>
    <lineage>
        <taxon>Bacteria</taxon>
        <taxon>Pseudomonadati</taxon>
        <taxon>Myxococcota</taxon>
        <taxon>Polyangia</taxon>
        <taxon>Polyangiales</taxon>
        <taxon>Polyangiaceae</taxon>
        <taxon>Chondromyces</taxon>
    </lineage>
</organism>
<evidence type="ECO:0000313" key="1">
    <source>
        <dbReference type="EMBL" id="EYF07438.1"/>
    </source>
</evidence>
<gene>
    <name evidence="1" type="ORF">CAP_0191</name>
</gene>
<dbReference type="AlphaFoldDB" id="A0A017TDR4"/>
<evidence type="ECO:0000313" key="2">
    <source>
        <dbReference type="Proteomes" id="UP000019678"/>
    </source>
</evidence>
<dbReference type="RefSeq" id="WP_052374405.1">
    <property type="nucleotide sequence ID" value="NZ_ASRX01000010.1"/>
</dbReference>
<proteinExistence type="predicted"/>
<name>A0A017TDR4_9BACT</name>
<dbReference type="STRING" id="1192034.CAP_0191"/>
<accession>A0A017TDR4</accession>
<dbReference type="OrthoDB" id="5520329at2"/>
<dbReference type="Proteomes" id="UP000019678">
    <property type="component" value="Unassembled WGS sequence"/>
</dbReference>
<reference evidence="1 2" key="1">
    <citation type="submission" date="2013-05" db="EMBL/GenBank/DDBJ databases">
        <title>Genome assembly of Chondromyces apiculatus DSM 436.</title>
        <authorList>
            <person name="Sharma G."/>
            <person name="Khatri I."/>
            <person name="Kaur C."/>
            <person name="Mayilraj S."/>
            <person name="Subramanian S."/>
        </authorList>
    </citation>
    <scope>NUCLEOTIDE SEQUENCE [LARGE SCALE GENOMIC DNA]</scope>
    <source>
        <strain evidence="1 2">DSM 436</strain>
    </source>
</reference>